<feature type="region of interest" description="Disordered" evidence="12">
    <location>
        <begin position="1"/>
        <end position="34"/>
    </location>
</feature>
<evidence type="ECO:0000256" key="2">
    <source>
        <dbReference type="ARBA" id="ARBA00004370"/>
    </source>
</evidence>
<feature type="region of interest" description="Disordered" evidence="12">
    <location>
        <begin position="706"/>
        <end position="737"/>
    </location>
</feature>
<dbReference type="Proteomes" id="UP000253318">
    <property type="component" value="Unassembled WGS sequence"/>
</dbReference>
<accession>A0A368T743</accession>
<dbReference type="PROSITE" id="PS50109">
    <property type="entry name" value="HIS_KIN"/>
    <property type="match status" value="1"/>
</dbReference>
<dbReference type="Gene3D" id="3.30.565.10">
    <property type="entry name" value="Histidine kinase-like ATPase, C-terminal domain"/>
    <property type="match status" value="1"/>
</dbReference>
<dbReference type="InterPro" id="IPR036890">
    <property type="entry name" value="HATPase_C_sf"/>
</dbReference>
<dbReference type="GO" id="GO:0000160">
    <property type="term" value="P:phosphorelay signal transduction system"/>
    <property type="evidence" value="ECO:0007669"/>
    <property type="project" value="UniProtKB-KW"/>
</dbReference>
<evidence type="ECO:0000313" key="16">
    <source>
        <dbReference type="Proteomes" id="UP000253318"/>
    </source>
</evidence>
<dbReference type="InterPro" id="IPR005467">
    <property type="entry name" value="His_kinase_dom"/>
</dbReference>
<evidence type="ECO:0000256" key="5">
    <source>
        <dbReference type="ARBA" id="ARBA00022679"/>
    </source>
</evidence>
<comment type="subcellular location">
    <subcellularLocation>
        <location evidence="2">Membrane</location>
    </subcellularLocation>
</comment>
<feature type="transmembrane region" description="Helical" evidence="13">
    <location>
        <begin position="46"/>
        <end position="65"/>
    </location>
</feature>
<dbReference type="CDD" id="cd06225">
    <property type="entry name" value="HAMP"/>
    <property type="match status" value="1"/>
</dbReference>
<dbReference type="GO" id="GO:0004673">
    <property type="term" value="F:protein histidine kinase activity"/>
    <property type="evidence" value="ECO:0007669"/>
    <property type="project" value="UniProtKB-EC"/>
</dbReference>
<dbReference type="SMART" id="SM00387">
    <property type="entry name" value="HATPase_c"/>
    <property type="match status" value="1"/>
</dbReference>
<feature type="non-terminal residue" evidence="15">
    <location>
        <position position="737"/>
    </location>
</feature>
<keyword evidence="11" id="KW-0902">Two-component regulatory system</keyword>
<dbReference type="RefSeq" id="WP_114433230.1">
    <property type="nucleotide sequence ID" value="NZ_QEIN01000058.1"/>
</dbReference>
<keyword evidence="10 13" id="KW-1133">Transmembrane helix</keyword>
<dbReference type="Pfam" id="PF00672">
    <property type="entry name" value="HAMP"/>
    <property type="match status" value="1"/>
</dbReference>
<proteinExistence type="predicted"/>
<organism evidence="15 16">
    <name type="scientific">Marinitenerispora sediminis</name>
    <dbReference type="NCBI Taxonomy" id="1931232"/>
    <lineage>
        <taxon>Bacteria</taxon>
        <taxon>Bacillati</taxon>
        <taxon>Actinomycetota</taxon>
        <taxon>Actinomycetes</taxon>
        <taxon>Streptosporangiales</taxon>
        <taxon>Nocardiopsidaceae</taxon>
        <taxon>Marinitenerispora</taxon>
    </lineage>
</organism>
<keyword evidence="5" id="KW-0808">Transferase</keyword>
<keyword evidence="16" id="KW-1185">Reference proteome</keyword>
<evidence type="ECO:0000313" key="15">
    <source>
        <dbReference type="EMBL" id="RCV59591.1"/>
    </source>
</evidence>
<evidence type="ECO:0000256" key="12">
    <source>
        <dbReference type="SAM" id="MobiDB-lite"/>
    </source>
</evidence>
<evidence type="ECO:0000256" key="11">
    <source>
        <dbReference type="ARBA" id="ARBA00023012"/>
    </source>
</evidence>
<comment type="caution">
    <text evidence="15">The sequence shown here is derived from an EMBL/GenBank/DDBJ whole genome shotgun (WGS) entry which is preliminary data.</text>
</comment>
<evidence type="ECO:0000256" key="6">
    <source>
        <dbReference type="ARBA" id="ARBA00022692"/>
    </source>
</evidence>
<name>A0A368T743_9ACTN</name>
<dbReference type="InterPro" id="IPR003660">
    <property type="entry name" value="HAMP_dom"/>
</dbReference>
<comment type="catalytic activity">
    <reaction evidence="1">
        <text>ATP + protein L-histidine = ADP + protein N-phospho-L-histidine.</text>
        <dbReference type="EC" id="2.7.13.3"/>
    </reaction>
</comment>
<dbReference type="AlphaFoldDB" id="A0A368T743"/>
<dbReference type="EC" id="2.7.13.3" evidence="3"/>
<evidence type="ECO:0000259" key="14">
    <source>
        <dbReference type="PROSITE" id="PS50109"/>
    </source>
</evidence>
<keyword evidence="8 15" id="KW-0418">Kinase</keyword>
<keyword evidence="7" id="KW-0547">Nucleotide-binding</keyword>
<gene>
    <name evidence="15" type="ORF">DEF24_09385</name>
</gene>
<dbReference type="OrthoDB" id="3845898at2"/>
<dbReference type="GO" id="GO:0005524">
    <property type="term" value="F:ATP binding"/>
    <property type="evidence" value="ECO:0007669"/>
    <property type="project" value="UniProtKB-KW"/>
</dbReference>
<evidence type="ECO:0000256" key="7">
    <source>
        <dbReference type="ARBA" id="ARBA00022741"/>
    </source>
</evidence>
<dbReference type="InterPro" id="IPR003594">
    <property type="entry name" value="HATPase_dom"/>
</dbReference>
<evidence type="ECO:0000256" key="10">
    <source>
        <dbReference type="ARBA" id="ARBA00022989"/>
    </source>
</evidence>
<evidence type="ECO:0000256" key="4">
    <source>
        <dbReference type="ARBA" id="ARBA00022553"/>
    </source>
</evidence>
<keyword evidence="9" id="KW-0067">ATP-binding</keyword>
<feature type="domain" description="Histidine kinase" evidence="14">
    <location>
        <begin position="565"/>
        <end position="671"/>
    </location>
</feature>
<keyword evidence="6 13" id="KW-0812">Transmembrane</keyword>
<evidence type="ECO:0000256" key="3">
    <source>
        <dbReference type="ARBA" id="ARBA00012438"/>
    </source>
</evidence>
<keyword evidence="4" id="KW-0597">Phosphoprotein</keyword>
<dbReference type="PANTHER" id="PTHR44936:SF9">
    <property type="entry name" value="SENSOR PROTEIN CREC"/>
    <property type="match status" value="1"/>
</dbReference>
<reference evidence="15 16" key="1">
    <citation type="submission" date="2018-04" db="EMBL/GenBank/DDBJ databases">
        <title>Novel actinobacteria from marine sediment.</title>
        <authorList>
            <person name="Ng Z.Y."/>
            <person name="Tan G.Y.A."/>
        </authorList>
    </citation>
    <scope>NUCLEOTIDE SEQUENCE [LARGE SCALE GENOMIC DNA]</scope>
    <source>
        <strain evidence="15 16">TPS81</strain>
    </source>
</reference>
<evidence type="ECO:0000256" key="8">
    <source>
        <dbReference type="ARBA" id="ARBA00022777"/>
    </source>
</evidence>
<dbReference type="Pfam" id="PF02518">
    <property type="entry name" value="HATPase_c"/>
    <property type="match status" value="1"/>
</dbReference>
<dbReference type="InterPro" id="IPR013587">
    <property type="entry name" value="Nitrate/nitrite_sensing"/>
</dbReference>
<dbReference type="Gene3D" id="6.10.340.10">
    <property type="match status" value="1"/>
</dbReference>
<dbReference type="InterPro" id="IPR050980">
    <property type="entry name" value="2C_sensor_his_kinase"/>
</dbReference>
<evidence type="ECO:0000256" key="1">
    <source>
        <dbReference type="ARBA" id="ARBA00000085"/>
    </source>
</evidence>
<evidence type="ECO:0000256" key="9">
    <source>
        <dbReference type="ARBA" id="ARBA00022840"/>
    </source>
</evidence>
<dbReference type="Pfam" id="PF08376">
    <property type="entry name" value="NIT"/>
    <property type="match status" value="1"/>
</dbReference>
<protein>
    <recommendedName>
        <fullName evidence="3">histidine kinase</fullName>
        <ecNumber evidence="3">2.7.13.3</ecNumber>
    </recommendedName>
</protein>
<sequence length="737" mass="79404">MSTRATNGAADATQDGLAAQGDAAEGAPRRRAQRWAPRNWRVRSRLLALIVIPTVAAVLLGGLRITENVQDTLTHERIETAATLGEAIVDLANELGRERLLTAAYIAESPNPANRSQQRRLELEEQQQVVDQAVNEVRTGALELGEPGTDLAGDRLSGMLTALDGLGAIRNEVADTRVTVLPAVTKYRQLTNTLIGFNETIAENTGDTALRESVRAMTALSKARDQLSYEAALMLHSLMRNTMSGGIQEAVESTRARYENEIQNFTASATVDQRKIYDDIFSGLEVNRMATMRLRVMMRVDTGQPLTGLTAGDAPADYLEVAGESLDRMQEVEAALSGEVRRQAADLKTGARGDALVDSGFILALLAAVLVMTLLVVRSMVGPLRALREGALRVAETELPRAIARMRESSAGPGEVRVAPVGVDSSDEIGEVARSFDEVHRVAVRLASDEAALRSNVNAMFVNLSRRSQTLVERQLRLIDGLEQSEQDSDRLGDLFQLDHLATRMRRNNENLLVLSGQDNARKWAQPIPLVDVLRGALSEVEQYERVNVRAPSHISVLGRPVNDVIHLVAELVENATSFSAHDTQVSVTARALESGEVMIEVSDSGIGMPPEEIEAANERLAKPPVIDVAVSRRMGLFVVGRLAARHGIQVRLRPAHNGGVTALVALPADLLISPVDSAAPPALGTGRGGVPDTYAEATAAFAANPAPSDPADVWQAPAAGDRPSWQRETPSGLPKR</sequence>
<dbReference type="SUPFAM" id="SSF55874">
    <property type="entry name" value="ATPase domain of HSP90 chaperone/DNA topoisomerase II/histidine kinase"/>
    <property type="match status" value="1"/>
</dbReference>
<dbReference type="PANTHER" id="PTHR44936">
    <property type="entry name" value="SENSOR PROTEIN CREC"/>
    <property type="match status" value="1"/>
</dbReference>
<dbReference type="SMART" id="SM00304">
    <property type="entry name" value="HAMP"/>
    <property type="match status" value="1"/>
</dbReference>
<dbReference type="EMBL" id="QEIN01000058">
    <property type="protein sequence ID" value="RCV59591.1"/>
    <property type="molecule type" value="Genomic_DNA"/>
</dbReference>
<dbReference type="GO" id="GO:0016020">
    <property type="term" value="C:membrane"/>
    <property type="evidence" value="ECO:0007669"/>
    <property type="project" value="UniProtKB-SubCell"/>
</dbReference>
<keyword evidence="13" id="KW-0472">Membrane</keyword>
<evidence type="ECO:0000256" key="13">
    <source>
        <dbReference type="SAM" id="Phobius"/>
    </source>
</evidence>